<organism evidence="3 5">
    <name type="scientific">Bursaphelenchus xylophilus</name>
    <name type="common">Pinewood nematode worm</name>
    <name type="synonym">Aphelenchoides xylophilus</name>
    <dbReference type="NCBI Taxonomy" id="6326"/>
    <lineage>
        <taxon>Eukaryota</taxon>
        <taxon>Metazoa</taxon>
        <taxon>Ecdysozoa</taxon>
        <taxon>Nematoda</taxon>
        <taxon>Chromadorea</taxon>
        <taxon>Rhabditida</taxon>
        <taxon>Tylenchina</taxon>
        <taxon>Tylenchomorpha</taxon>
        <taxon>Aphelenchoidea</taxon>
        <taxon>Aphelenchoididae</taxon>
        <taxon>Bursaphelenchus</taxon>
    </lineage>
</organism>
<feature type="signal peptide" evidence="1">
    <location>
        <begin position="1"/>
        <end position="19"/>
    </location>
</feature>
<evidence type="ECO:0000313" key="4">
    <source>
        <dbReference type="Proteomes" id="UP000659654"/>
    </source>
</evidence>
<feature type="chain" id="PRO_5035359534" evidence="1">
    <location>
        <begin position="20"/>
        <end position="131"/>
    </location>
</feature>
<dbReference type="EMBL" id="CAJFCV020000002">
    <property type="protein sequence ID" value="CAG9092198.1"/>
    <property type="molecule type" value="Genomic_DNA"/>
</dbReference>
<keyword evidence="4" id="KW-1185">Reference proteome</keyword>
<dbReference type="EMBL" id="CAJFDI010000002">
    <property type="protein sequence ID" value="CAD5213263.1"/>
    <property type="molecule type" value="Genomic_DNA"/>
</dbReference>
<dbReference type="Proteomes" id="UP000659654">
    <property type="component" value="Unassembled WGS sequence"/>
</dbReference>
<name>A0A1I7RYU8_BURXY</name>
<dbReference type="AlphaFoldDB" id="A0A1I7RYU8"/>
<evidence type="ECO:0000313" key="3">
    <source>
        <dbReference type="Proteomes" id="UP000095284"/>
    </source>
</evidence>
<protein>
    <submittedName>
        <fullName evidence="2">(pine wood nematode) hypothetical protein</fullName>
    </submittedName>
</protein>
<dbReference type="WBParaSite" id="BXY_0591600.1">
    <property type="protein sequence ID" value="BXY_0591600.1"/>
    <property type="gene ID" value="BXY_0591600"/>
</dbReference>
<reference evidence="2" key="2">
    <citation type="submission" date="2020-09" db="EMBL/GenBank/DDBJ databases">
        <authorList>
            <person name="Kikuchi T."/>
        </authorList>
    </citation>
    <scope>NUCLEOTIDE SEQUENCE</scope>
    <source>
        <strain evidence="2">Ka4C1</strain>
    </source>
</reference>
<gene>
    <name evidence="2" type="ORF">BXYJ_LOCUS2934</name>
</gene>
<dbReference type="Proteomes" id="UP000582659">
    <property type="component" value="Unassembled WGS sequence"/>
</dbReference>
<proteinExistence type="predicted"/>
<evidence type="ECO:0000256" key="1">
    <source>
        <dbReference type="SAM" id="SignalP"/>
    </source>
</evidence>
<sequence>MRCISLPIILLLLPVVCDCRLSSIDICQSLALNSSKVLADVRTNDSARLNFLANYTEGYIKFCNALKVCDRCTDGFMACLQAQKNTSELVVTPEKCCCNCNSSRGFESRMTNLFLGFVIFTIIKSVSLHYM</sequence>
<evidence type="ECO:0000313" key="2">
    <source>
        <dbReference type="EMBL" id="CAD5213263.1"/>
    </source>
</evidence>
<keyword evidence="1" id="KW-0732">Signal</keyword>
<evidence type="ECO:0000313" key="5">
    <source>
        <dbReference type="WBParaSite" id="BXY_0591600.1"/>
    </source>
</evidence>
<dbReference type="Proteomes" id="UP000095284">
    <property type="component" value="Unplaced"/>
</dbReference>
<accession>A0A1I7RYU8</accession>
<reference evidence="5" key="1">
    <citation type="submission" date="2016-11" db="UniProtKB">
        <authorList>
            <consortium name="WormBaseParasite"/>
        </authorList>
    </citation>
    <scope>IDENTIFICATION</scope>
</reference>